<dbReference type="EMBL" id="CYZT01000054">
    <property type="protein sequence ID" value="CUO17833.1"/>
    <property type="molecule type" value="Genomic_DNA"/>
</dbReference>
<evidence type="ECO:0000256" key="1">
    <source>
        <dbReference type="SAM" id="SignalP"/>
    </source>
</evidence>
<keyword evidence="1" id="KW-0732">Signal</keyword>
<feature type="chain" id="PRO_5008019554" evidence="1">
    <location>
        <begin position="25"/>
        <end position="457"/>
    </location>
</feature>
<name>A0A174CXB9_FLAPL</name>
<organism evidence="2 3">
    <name type="scientific">Flavonifractor plautii</name>
    <name type="common">Fusobacterium plautii</name>
    <dbReference type="NCBI Taxonomy" id="292800"/>
    <lineage>
        <taxon>Bacteria</taxon>
        <taxon>Bacillati</taxon>
        <taxon>Bacillota</taxon>
        <taxon>Clostridia</taxon>
        <taxon>Eubacteriales</taxon>
        <taxon>Oscillospiraceae</taxon>
        <taxon>Flavonifractor</taxon>
    </lineage>
</organism>
<proteinExistence type="predicted"/>
<accession>A0A174CXB9</accession>
<evidence type="ECO:0000313" key="3">
    <source>
        <dbReference type="Proteomes" id="UP000095746"/>
    </source>
</evidence>
<protein>
    <submittedName>
        <fullName evidence="2">Protein of uncharacterized function (DUF3298)</fullName>
    </submittedName>
</protein>
<evidence type="ECO:0000313" key="2">
    <source>
        <dbReference type="EMBL" id="CUO17833.1"/>
    </source>
</evidence>
<sequence>MKRYLTLVLLLALCLTACTPKAPAPTETAPPPEAGSVRSEMPAPVWGEQVFQRDYAGEESNADAPEGVVVSLRFVMPYIENAGENPVWRSLNEDFSILGEGWLEKGREYWSTPGLEPGGDYSVESVYTIQRCDRFLSVRYQRTEALAGEPAGTVSGSLLDLSTGKALTLDSLLRVPAEKGMDALLDALDGLEDGPYGRAYFESYWDVNAFYLTEDHLVLLFPVYEDGATSPTATLERPIPLVRLRGLLSSAFPELCPADPAPQPSAPAAEPRALTPEEISRVNQAFAPGAEEGGVADATPASGFFTSYYDDVRELDFAAFLEYYPDDGTLSAGDEAESDALKTLPGYPWDMSPGAVPTHRITRASVDAALERYAGITAAELADTSGVPYLEEYDAWYTFTSDFGPGKFLCAGGEVDEAAGTARLWTEPREDGGRAELALQRDGESWHIRSHRIVNNP</sequence>
<gene>
    <name evidence="2" type="ORF">ERS852411_01099</name>
</gene>
<reference evidence="2 3" key="1">
    <citation type="submission" date="2015-09" db="EMBL/GenBank/DDBJ databases">
        <authorList>
            <consortium name="Pathogen Informatics"/>
        </authorList>
    </citation>
    <scope>NUCLEOTIDE SEQUENCE [LARGE SCALE GENOMIC DNA]</scope>
    <source>
        <strain evidence="2 3">2789STDY5608854</strain>
    </source>
</reference>
<dbReference type="AlphaFoldDB" id="A0A174CXB9"/>
<dbReference type="Proteomes" id="UP000095746">
    <property type="component" value="Unassembled WGS sequence"/>
</dbReference>
<feature type="signal peptide" evidence="1">
    <location>
        <begin position="1"/>
        <end position="24"/>
    </location>
</feature>